<comment type="cofactor">
    <cofactor evidence="1 12">
        <name>Mg(2+)</name>
        <dbReference type="ChEBI" id="CHEBI:18420"/>
    </cofactor>
</comment>
<name>A0A8C7J5M1_ONCKI</name>
<dbReference type="InterPro" id="IPR016239">
    <property type="entry name" value="Ribosomal_S6_kinase_II"/>
</dbReference>
<dbReference type="PROSITE" id="PS50011">
    <property type="entry name" value="PROTEIN_KINASE_DOM"/>
    <property type="match status" value="2"/>
</dbReference>
<dbReference type="FunFam" id="1.10.510.10:FF:000041">
    <property type="entry name" value="Ribosomal protein S6 kinase"/>
    <property type="match status" value="1"/>
</dbReference>
<dbReference type="SMART" id="SM00133">
    <property type="entry name" value="S_TK_X"/>
    <property type="match status" value="1"/>
</dbReference>
<feature type="binding site" evidence="14 15">
    <location>
        <position position="93"/>
    </location>
    <ligand>
        <name>ATP</name>
        <dbReference type="ChEBI" id="CHEBI:30616"/>
    </ligand>
</feature>
<evidence type="ECO:0000256" key="2">
    <source>
        <dbReference type="ARBA" id="ARBA00009804"/>
    </source>
</evidence>
<keyword evidence="9 12" id="KW-0067">ATP-binding</keyword>
<feature type="binding site" evidence="15">
    <location>
        <position position="451"/>
    </location>
    <ligand>
        <name>ATP</name>
        <dbReference type="ChEBI" id="CHEBI:30616"/>
    </ligand>
</feature>
<dbReference type="SMART" id="SM00220">
    <property type="entry name" value="S_TKc"/>
    <property type="match status" value="2"/>
</dbReference>
<dbReference type="GO" id="GO:0000287">
    <property type="term" value="F:magnesium ion binding"/>
    <property type="evidence" value="ECO:0007669"/>
    <property type="project" value="InterPro"/>
</dbReference>
<comment type="catalytic activity">
    <reaction evidence="10 12">
        <text>L-threonyl-[protein] + ATP = O-phospho-L-threonyl-[protein] + ADP + H(+)</text>
        <dbReference type="Rhea" id="RHEA:46608"/>
        <dbReference type="Rhea" id="RHEA-COMP:11060"/>
        <dbReference type="Rhea" id="RHEA-COMP:11605"/>
        <dbReference type="ChEBI" id="CHEBI:15378"/>
        <dbReference type="ChEBI" id="CHEBI:30013"/>
        <dbReference type="ChEBI" id="CHEBI:30616"/>
        <dbReference type="ChEBI" id="CHEBI:61977"/>
        <dbReference type="ChEBI" id="CHEBI:456216"/>
        <dbReference type="EC" id="2.7.11.1"/>
    </reaction>
</comment>
<feature type="binding site" evidence="14">
    <location>
        <position position="444"/>
    </location>
    <ligand>
        <name>ATP</name>
        <dbReference type="ChEBI" id="CHEBI:30616"/>
    </ligand>
</feature>
<evidence type="ECO:0000256" key="13">
    <source>
        <dbReference type="PIRSR" id="PIRSR000606-50"/>
    </source>
</evidence>
<dbReference type="PANTHER" id="PTHR24351">
    <property type="entry name" value="RIBOSOMAL PROTEIN S6 KINASE"/>
    <property type="match status" value="1"/>
</dbReference>
<accession>A0A8C7J5M1</accession>
<keyword evidence="7 12" id="KW-0547">Nucleotide-binding</keyword>
<sequence length="733" mass="83056">MATLISPDKRGTGWTTGWFCSQGHTLTVRPSVSLQDDGILKEIDISQHTKEGFEKADPSQFELLKVLGQGSYGKVFLVRKIKGSDRGQLYAMKVLRKATLKVRDRVRSKMERDILAEVNHPFIVKLHYAFQTEGKLYLILDFLRGGDLFTRLSKEVMFTEEDVKFYLAELALALDHLHSLGIIYRDLKPENILLDEEGHIKITDFGLSKEAIDHDKRAYSFCGTIEYMAPEVVNRRGHTHSADWWSFGVLMFEMLTGSLPFQGKDRKETMALILKAKLGMPQFLSPEVQSLIRALFKRNPTNRLGAGPDGVEEIKRHNFFGNIDWNKLYRREIKPPFKPAVGRPDDTFHFDPEFTSRTPTDSPGIPPSANTHQLFRGFSFVATNLDQDLKCFYDAWVCLSFQQLHGTNIHFTDGYEMKEDVGLGAYSVCKRCIHKITSVEYAVKIIDRAKKDPSEEIEILLRYGQHPNIITLKDVYDDGKYVYLVMELMRGGELLDRILHQKSFSERETSAVLCTITKTVEYLHSQGVVHRDLKPSNILYVDETGDPESIRICDFGFAKQLRAENGLLMTPCYTANFVAPEVLKKQGYDAACDIWSLGILLYTMLAGFTPFANGPNDTPEEILARIGSGKYALIGGNWDTVSDAAKDIVTKMLHVDPHQRLTAPQVLRHQWIVNREQLSQSQLIRQDVQLVKGAMAATYLALNRLPLAPKLEPVESSSLAQRRGMKRLTSTGL</sequence>
<proteinExistence type="inferred from homology"/>
<keyword evidence="5 12" id="KW-0808">Transferase</keyword>
<dbReference type="FunFam" id="3.30.200.20:FF:000121">
    <property type="entry name" value="Ribosomal protein S6 kinase"/>
    <property type="match status" value="1"/>
</dbReference>
<dbReference type="AlphaFoldDB" id="A0A8C7J5M1"/>
<dbReference type="Pfam" id="PF00069">
    <property type="entry name" value="Pkinase"/>
    <property type="match status" value="2"/>
</dbReference>
<dbReference type="FunFam" id="1.10.510.10:FF:000010">
    <property type="entry name" value="Ribosomal protein S6 kinase"/>
    <property type="match status" value="1"/>
</dbReference>
<evidence type="ECO:0000256" key="14">
    <source>
        <dbReference type="PIRSR" id="PIRSR000606-51"/>
    </source>
</evidence>
<evidence type="ECO:0000313" key="19">
    <source>
        <dbReference type="Proteomes" id="UP000694557"/>
    </source>
</evidence>
<feature type="domain" description="AGC-kinase C-terminal" evidence="17">
    <location>
        <begin position="321"/>
        <end position="390"/>
    </location>
</feature>
<reference evidence="18" key="1">
    <citation type="submission" date="2025-08" db="UniProtKB">
        <authorList>
            <consortium name="Ensembl"/>
        </authorList>
    </citation>
    <scope>IDENTIFICATION</scope>
</reference>
<dbReference type="FunFam" id="3.30.200.20:FF:000013">
    <property type="entry name" value="Ribosomal protein S6 kinase"/>
    <property type="match status" value="1"/>
</dbReference>
<feature type="binding site" evidence="14">
    <location>
        <begin position="67"/>
        <end position="75"/>
    </location>
    <ligand>
        <name>ATP</name>
        <dbReference type="ChEBI" id="CHEBI:30616"/>
    </ligand>
</feature>
<evidence type="ECO:0000259" key="17">
    <source>
        <dbReference type="PROSITE" id="PS51285"/>
    </source>
</evidence>
<feature type="domain" description="Protein kinase" evidence="16">
    <location>
        <begin position="415"/>
        <end position="672"/>
    </location>
</feature>
<evidence type="ECO:0000256" key="4">
    <source>
        <dbReference type="ARBA" id="ARBA00022553"/>
    </source>
</evidence>
<dbReference type="InterPro" id="IPR011009">
    <property type="entry name" value="Kinase-like_dom_sf"/>
</dbReference>
<feature type="active site" description="Proton acceptor" evidence="13">
    <location>
        <position position="532"/>
    </location>
</feature>
<dbReference type="SUPFAM" id="SSF56112">
    <property type="entry name" value="Protein kinase-like (PK-like)"/>
    <property type="match status" value="2"/>
</dbReference>
<dbReference type="GO" id="GO:0035556">
    <property type="term" value="P:intracellular signal transduction"/>
    <property type="evidence" value="ECO:0007669"/>
    <property type="project" value="InterPro"/>
</dbReference>
<dbReference type="CDD" id="cd05582">
    <property type="entry name" value="STKc_RSK_N"/>
    <property type="match status" value="1"/>
</dbReference>
<dbReference type="InterPro" id="IPR000719">
    <property type="entry name" value="Prot_kinase_dom"/>
</dbReference>
<dbReference type="Pfam" id="PF00433">
    <property type="entry name" value="Pkinase_C"/>
    <property type="match status" value="1"/>
</dbReference>
<keyword evidence="3 12" id="KW-0723">Serine/threonine-protein kinase</keyword>
<dbReference type="GeneTree" id="ENSGT00940000159956"/>
<dbReference type="Gene3D" id="3.30.200.20">
    <property type="entry name" value="Phosphorylase Kinase, domain 1"/>
    <property type="match status" value="2"/>
</dbReference>
<dbReference type="Proteomes" id="UP000694557">
    <property type="component" value="Unassembled WGS sequence"/>
</dbReference>
<reference evidence="18" key="2">
    <citation type="submission" date="2025-09" db="UniProtKB">
        <authorList>
            <consortium name="Ensembl"/>
        </authorList>
    </citation>
    <scope>IDENTIFICATION</scope>
</reference>
<dbReference type="Gene3D" id="1.10.510.10">
    <property type="entry name" value="Transferase(Phosphotransferase) domain 1"/>
    <property type="match status" value="2"/>
</dbReference>
<dbReference type="GO" id="GO:0005524">
    <property type="term" value="F:ATP binding"/>
    <property type="evidence" value="ECO:0007669"/>
    <property type="project" value="UniProtKB-UniRule"/>
</dbReference>
<comment type="catalytic activity">
    <reaction evidence="11 12">
        <text>L-seryl-[protein] + ATP = O-phospho-L-seryl-[protein] + ADP + H(+)</text>
        <dbReference type="Rhea" id="RHEA:17989"/>
        <dbReference type="Rhea" id="RHEA-COMP:9863"/>
        <dbReference type="Rhea" id="RHEA-COMP:11604"/>
        <dbReference type="ChEBI" id="CHEBI:15378"/>
        <dbReference type="ChEBI" id="CHEBI:29999"/>
        <dbReference type="ChEBI" id="CHEBI:30616"/>
        <dbReference type="ChEBI" id="CHEBI:83421"/>
        <dbReference type="ChEBI" id="CHEBI:456216"/>
        <dbReference type="EC" id="2.7.11.1"/>
    </reaction>
</comment>
<feature type="active site" description="Proton acceptor" evidence="13">
    <location>
        <position position="186"/>
    </location>
</feature>
<dbReference type="PROSITE" id="PS00108">
    <property type="entry name" value="PROTEIN_KINASE_ST"/>
    <property type="match status" value="2"/>
</dbReference>
<evidence type="ECO:0000256" key="6">
    <source>
        <dbReference type="ARBA" id="ARBA00022737"/>
    </source>
</evidence>
<organism evidence="18 19">
    <name type="scientific">Oncorhynchus kisutch</name>
    <name type="common">Coho salmon</name>
    <name type="synonym">Salmo kisutch</name>
    <dbReference type="NCBI Taxonomy" id="8019"/>
    <lineage>
        <taxon>Eukaryota</taxon>
        <taxon>Metazoa</taxon>
        <taxon>Chordata</taxon>
        <taxon>Craniata</taxon>
        <taxon>Vertebrata</taxon>
        <taxon>Euteleostomi</taxon>
        <taxon>Actinopterygii</taxon>
        <taxon>Neopterygii</taxon>
        <taxon>Teleostei</taxon>
        <taxon>Protacanthopterygii</taxon>
        <taxon>Salmoniformes</taxon>
        <taxon>Salmonidae</taxon>
        <taxon>Salmoninae</taxon>
        <taxon>Oncorhynchus</taxon>
    </lineage>
</organism>
<dbReference type="InterPro" id="IPR017441">
    <property type="entry name" value="Protein_kinase_ATP_BS"/>
</dbReference>
<dbReference type="CDD" id="cd14091">
    <property type="entry name" value="STKc_RSK_C"/>
    <property type="match status" value="1"/>
</dbReference>
<evidence type="ECO:0000256" key="8">
    <source>
        <dbReference type="ARBA" id="ARBA00022777"/>
    </source>
</evidence>
<keyword evidence="4" id="KW-0597">Phosphoprotein</keyword>
<keyword evidence="8 12" id="KW-0418">Kinase</keyword>
<evidence type="ECO:0000256" key="3">
    <source>
        <dbReference type="ARBA" id="ARBA00022527"/>
    </source>
</evidence>
<evidence type="ECO:0000259" key="16">
    <source>
        <dbReference type="PROSITE" id="PS50011"/>
    </source>
</evidence>
<keyword evidence="6" id="KW-0677">Repeat</keyword>
<evidence type="ECO:0000256" key="11">
    <source>
        <dbReference type="ARBA" id="ARBA00048679"/>
    </source>
</evidence>
<keyword evidence="19" id="KW-1185">Reference proteome</keyword>
<dbReference type="PROSITE" id="PS00107">
    <property type="entry name" value="PROTEIN_KINASE_ATP"/>
    <property type="match status" value="2"/>
</dbReference>
<evidence type="ECO:0000313" key="18">
    <source>
        <dbReference type="Ensembl" id="ENSOKIP00005082963.1"/>
    </source>
</evidence>
<gene>
    <name evidence="18" type="primary">LOC109899142</name>
</gene>
<dbReference type="InterPro" id="IPR000961">
    <property type="entry name" value="AGC-kinase_C"/>
</dbReference>
<dbReference type="PROSITE" id="PS51285">
    <property type="entry name" value="AGC_KINASE_CTER"/>
    <property type="match status" value="1"/>
</dbReference>
<evidence type="ECO:0000256" key="5">
    <source>
        <dbReference type="ARBA" id="ARBA00022679"/>
    </source>
</evidence>
<evidence type="ECO:0000256" key="12">
    <source>
        <dbReference type="PIRNR" id="PIRNR000606"/>
    </source>
</evidence>
<dbReference type="InterPro" id="IPR041906">
    <property type="entry name" value="RSK_N"/>
</dbReference>
<dbReference type="InterPro" id="IPR008271">
    <property type="entry name" value="Ser/Thr_kinase_AS"/>
</dbReference>
<dbReference type="GO" id="GO:0004674">
    <property type="term" value="F:protein serine/threonine kinase activity"/>
    <property type="evidence" value="ECO:0007669"/>
    <property type="project" value="UniProtKB-KW"/>
</dbReference>
<feature type="domain" description="Protein kinase" evidence="16">
    <location>
        <begin position="61"/>
        <end position="320"/>
    </location>
</feature>
<dbReference type="PIRSF" id="PIRSF000606">
    <property type="entry name" value="Ribsml_S6_kin_2"/>
    <property type="match status" value="1"/>
</dbReference>
<evidence type="ECO:0000256" key="9">
    <source>
        <dbReference type="ARBA" id="ARBA00022840"/>
    </source>
</evidence>
<evidence type="ECO:0000256" key="15">
    <source>
        <dbReference type="PROSITE-ProRule" id="PRU10141"/>
    </source>
</evidence>
<evidence type="ECO:0000256" key="10">
    <source>
        <dbReference type="ARBA" id="ARBA00047899"/>
    </source>
</evidence>
<dbReference type="InterPro" id="IPR017892">
    <property type="entry name" value="Pkinase_C"/>
</dbReference>
<protein>
    <recommendedName>
        <fullName evidence="12">Ribosomal protein S6 kinase</fullName>
        <ecNumber evidence="12">2.7.11.1</ecNumber>
    </recommendedName>
</protein>
<evidence type="ECO:0000256" key="1">
    <source>
        <dbReference type="ARBA" id="ARBA00001946"/>
    </source>
</evidence>
<dbReference type="Ensembl" id="ENSOKIT00005088546.1">
    <property type="protein sequence ID" value="ENSOKIP00005082963.1"/>
    <property type="gene ID" value="ENSOKIG00005032852.1"/>
</dbReference>
<comment type="similarity">
    <text evidence="2 12">Belongs to the protein kinase superfamily. AGC Ser/Thr protein kinase family. S6 kinase subfamily.</text>
</comment>
<dbReference type="EC" id="2.7.11.1" evidence="12"/>
<evidence type="ECO:0000256" key="7">
    <source>
        <dbReference type="ARBA" id="ARBA00022741"/>
    </source>
</evidence>